<feature type="domain" description="PiggyBac transposable element-derived protein" evidence="1">
    <location>
        <begin position="176"/>
        <end position="228"/>
    </location>
</feature>
<comment type="caution">
    <text evidence="2">The sequence shown here is derived from an EMBL/GenBank/DDBJ whole genome shotgun (WGS) entry which is preliminary data.</text>
</comment>
<evidence type="ECO:0000313" key="2">
    <source>
        <dbReference type="EMBL" id="KAG7497752.1"/>
    </source>
</evidence>
<dbReference type="Proteomes" id="UP000693946">
    <property type="component" value="Linkage Group LG3"/>
</dbReference>
<protein>
    <recommendedName>
        <fullName evidence="1">PiggyBac transposable element-derived protein domain-containing protein</fullName>
    </recommendedName>
</protein>
<reference evidence="2 3" key="1">
    <citation type="journal article" date="2021" name="Sci. Rep.">
        <title>Chromosome anchoring in Senegalese sole (Solea senegalensis) reveals sex-associated markers and genome rearrangements in flatfish.</title>
        <authorList>
            <person name="Guerrero-Cozar I."/>
            <person name="Gomez-Garrido J."/>
            <person name="Berbel C."/>
            <person name="Martinez-Blanch J.F."/>
            <person name="Alioto T."/>
            <person name="Claros M.G."/>
            <person name="Gagnaire P.A."/>
            <person name="Manchado M."/>
        </authorList>
    </citation>
    <scope>NUCLEOTIDE SEQUENCE [LARGE SCALE GENOMIC DNA]</scope>
    <source>
        <strain evidence="2">Sse05_10M</strain>
    </source>
</reference>
<gene>
    <name evidence="2" type="ORF">JOB18_043507</name>
</gene>
<evidence type="ECO:0000313" key="3">
    <source>
        <dbReference type="Proteomes" id="UP000693946"/>
    </source>
</evidence>
<dbReference type="AlphaFoldDB" id="A0AAV6QXB5"/>
<evidence type="ECO:0000259" key="1">
    <source>
        <dbReference type="Pfam" id="PF13843"/>
    </source>
</evidence>
<dbReference type="Pfam" id="PF13843">
    <property type="entry name" value="DDE_Tnp_1_7"/>
    <property type="match status" value="2"/>
</dbReference>
<sequence>MQRRSFKLLRWYINFNDNQQCDGSPDRFYKICPLFDMFRQQCLLISSTYQHSVDEAMVVFKGTKAGSLRWYIANTPDKWSFKLFCRASSSGIIHGLLLCQGASTFFIVALTQEEELLLGAKLVTTLCKTITLPRLSVVCDNYFTSFDLVQNMQENLGIGCIGTQCLSSVKRWRKDRCPMPIAHAYNQHMGGLDLSEMLVHMYKTLAKSRQWYLPLFGYILDLCISNAWLVYKRDCSLLKETLLPFKRFRLAVAHTLAQVSKPASKVGRPSSSSSPPHMS</sequence>
<dbReference type="InterPro" id="IPR029526">
    <property type="entry name" value="PGBD"/>
</dbReference>
<dbReference type="PANTHER" id="PTHR47272:SF1">
    <property type="entry name" value="PIGGYBAC TRANSPOSABLE ELEMENT-DERIVED PROTEIN 3-LIKE"/>
    <property type="match status" value="1"/>
</dbReference>
<keyword evidence="3" id="KW-1185">Reference proteome</keyword>
<feature type="domain" description="PiggyBac transposable element-derived protein" evidence="1">
    <location>
        <begin position="1"/>
        <end position="163"/>
    </location>
</feature>
<name>A0AAV6QXB5_SOLSE</name>
<accession>A0AAV6QXB5</accession>
<dbReference type="PANTHER" id="PTHR47272">
    <property type="entry name" value="DDE_TNP_1_7 DOMAIN-CONTAINING PROTEIN"/>
    <property type="match status" value="1"/>
</dbReference>
<dbReference type="EMBL" id="JAGKHQ010000015">
    <property type="protein sequence ID" value="KAG7497752.1"/>
    <property type="molecule type" value="Genomic_DNA"/>
</dbReference>
<proteinExistence type="predicted"/>
<organism evidence="2 3">
    <name type="scientific">Solea senegalensis</name>
    <name type="common">Senegalese sole</name>
    <dbReference type="NCBI Taxonomy" id="28829"/>
    <lineage>
        <taxon>Eukaryota</taxon>
        <taxon>Metazoa</taxon>
        <taxon>Chordata</taxon>
        <taxon>Craniata</taxon>
        <taxon>Vertebrata</taxon>
        <taxon>Euteleostomi</taxon>
        <taxon>Actinopterygii</taxon>
        <taxon>Neopterygii</taxon>
        <taxon>Teleostei</taxon>
        <taxon>Neoteleostei</taxon>
        <taxon>Acanthomorphata</taxon>
        <taxon>Carangaria</taxon>
        <taxon>Pleuronectiformes</taxon>
        <taxon>Pleuronectoidei</taxon>
        <taxon>Soleidae</taxon>
        <taxon>Solea</taxon>
    </lineage>
</organism>